<accession>A0A897NAF6</accession>
<gene>
    <name evidence="1" type="ORF">HSR121_3066</name>
</gene>
<proteinExistence type="predicted"/>
<reference evidence="1" key="1">
    <citation type="submission" date="2020-11" db="EMBL/GenBank/DDBJ databases">
        <title>Carbohydrate-dependent, anaerobic sulfur respiration: A novel catabolism in halophilic archaea.</title>
        <authorList>
            <person name="Sorokin D.Y."/>
            <person name="Messina E."/>
            <person name="Smedile F."/>
            <person name="La Cono V."/>
            <person name="Hallsworth J.E."/>
            <person name="Yakimov M.M."/>
        </authorList>
    </citation>
    <scope>NUCLEOTIDE SEQUENCE</scope>
    <source>
        <strain evidence="1">HSR12-1</strain>
    </source>
</reference>
<dbReference type="Proteomes" id="UP000663525">
    <property type="component" value="Chromosome"/>
</dbReference>
<dbReference type="EMBL" id="CP064787">
    <property type="protein sequence ID" value="QSG07376.1"/>
    <property type="molecule type" value="Genomic_DNA"/>
</dbReference>
<organism evidence="1 2">
    <name type="scientific">Halapricum desulfuricans</name>
    <dbReference type="NCBI Taxonomy" id="2841257"/>
    <lineage>
        <taxon>Archaea</taxon>
        <taxon>Methanobacteriati</taxon>
        <taxon>Methanobacteriota</taxon>
        <taxon>Stenosarchaea group</taxon>
        <taxon>Halobacteria</taxon>
        <taxon>Halobacteriales</taxon>
        <taxon>Haloarculaceae</taxon>
        <taxon>Halapricum</taxon>
    </lineage>
</organism>
<name>A0A897NAF6_9EURY</name>
<dbReference type="AlphaFoldDB" id="A0A897NAF6"/>
<evidence type="ECO:0000313" key="1">
    <source>
        <dbReference type="EMBL" id="QSG07376.1"/>
    </source>
</evidence>
<evidence type="ECO:0000313" key="2">
    <source>
        <dbReference type="Proteomes" id="UP000663525"/>
    </source>
</evidence>
<protein>
    <submittedName>
        <fullName evidence="1">Uncharacterized protein</fullName>
    </submittedName>
</protein>
<sequence>MKPWVRQLTVLIVSRATTPSISRPRAEAINDRAVSCGVTRQRRPAVRRS</sequence>